<organism evidence="1">
    <name type="scientific">Arundo donax</name>
    <name type="common">Giant reed</name>
    <name type="synonym">Donax arundinaceus</name>
    <dbReference type="NCBI Taxonomy" id="35708"/>
    <lineage>
        <taxon>Eukaryota</taxon>
        <taxon>Viridiplantae</taxon>
        <taxon>Streptophyta</taxon>
        <taxon>Embryophyta</taxon>
        <taxon>Tracheophyta</taxon>
        <taxon>Spermatophyta</taxon>
        <taxon>Magnoliopsida</taxon>
        <taxon>Liliopsida</taxon>
        <taxon>Poales</taxon>
        <taxon>Poaceae</taxon>
        <taxon>PACMAD clade</taxon>
        <taxon>Arundinoideae</taxon>
        <taxon>Arundineae</taxon>
        <taxon>Arundo</taxon>
    </lineage>
</organism>
<protein>
    <submittedName>
        <fullName evidence="1">Uncharacterized protein</fullName>
    </submittedName>
</protein>
<dbReference type="AlphaFoldDB" id="A0A0A8ZZQ4"/>
<reference evidence="1" key="2">
    <citation type="journal article" date="2015" name="Data Brief">
        <title>Shoot transcriptome of the giant reed, Arundo donax.</title>
        <authorList>
            <person name="Barrero R.A."/>
            <person name="Guerrero F.D."/>
            <person name="Moolhuijzen P."/>
            <person name="Goolsby J.A."/>
            <person name="Tidwell J."/>
            <person name="Bellgard S.E."/>
            <person name="Bellgard M.I."/>
        </authorList>
    </citation>
    <scope>NUCLEOTIDE SEQUENCE</scope>
    <source>
        <tissue evidence="1">Shoot tissue taken approximately 20 cm above the soil surface</tissue>
    </source>
</reference>
<proteinExistence type="predicted"/>
<evidence type="ECO:0000313" key="1">
    <source>
        <dbReference type="EMBL" id="JAD42225.1"/>
    </source>
</evidence>
<accession>A0A0A8ZZQ4</accession>
<sequence length="36" mass="4194">MFFDSCTCYKAIYEHILLLPNPVSSVHTLTIITWVH</sequence>
<reference evidence="1" key="1">
    <citation type="submission" date="2014-09" db="EMBL/GenBank/DDBJ databases">
        <authorList>
            <person name="Magalhaes I.L.F."/>
            <person name="Oliveira U."/>
            <person name="Santos F.R."/>
            <person name="Vidigal T.H.D.A."/>
            <person name="Brescovit A.D."/>
            <person name="Santos A.J."/>
        </authorList>
    </citation>
    <scope>NUCLEOTIDE SEQUENCE</scope>
    <source>
        <tissue evidence="1">Shoot tissue taken approximately 20 cm above the soil surface</tissue>
    </source>
</reference>
<dbReference type="EMBL" id="GBRH01255670">
    <property type="protein sequence ID" value="JAD42225.1"/>
    <property type="molecule type" value="Transcribed_RNA"/>
</dbReference>
<name>A0A0A8ZZQ4_ARUDO</name>